<dbReference type="PANTHER" id="PTHR44229">
    <property type="entry name" value="15-HYDROXYPROSTAGLANDIN DEHYDROGENASE [NAD(+)]"/>
    <property type="match status" value="1"/>
</dbReference>
<comment type="catalytic activity">
    <reaction evidence="13">
        <text>15-oxo-(5S,6R)-dihydroxy-(7E,9E,11Z)-eicosatrienoate + NADH + H(+) = (5S,6R,15S)-trihydroxy-(7E,9E,11Z)-eicosatrienoate + NAD(+)</text>
        <dbReference type="Rhea" id="RHEA:41596"/>
        <dbReference type="ChEBI" id="CHEBI:15378"/>
        <dbReference type="ChEBI" id="CHEBI:57540"/>
        <dbReference type="ChEBI" id="CHEBI:57945"/>
        <dbReference type="ChEBI" id="CHEBI:78325"/>
        <dbReference type="ChEBI" id="CHEBI:78329"/>
    </reaction>
    <physiologicalReaction direction="left-to-right" evidence="13">
        <dbReference type="Rhea" id="RHEA:41597"/>
    </physiologicalReaction>
</comment>
<comment type="catalytic activity">
    <reaction evidence="22">
        <text>resolvin E1 + NAD(+) = 18-oxo-resolvin E1 + NADH + H(+)</text>
        <dbReference type="Rhea" id="RHEA:49244"/>
        <dbReference type="ChEBI" id="CHEBI:15378"/>
        <dbReference type="ChEBI" id="CHEBI:57540"/>
        <dbReference type="ChEBI" id="CHEBI:57945"/>
        <dbReference type="ChEBI" id="CHEBI:91000"/>
        <dbReference type="ChEBI" id="CHEBI:91001"/>
    </reaction>
    <physiologicalReaction direction="left-to-right" evidence="22">
        <dbReference type="Rhea" id="RHEA:49245"/>
    </physiologicalReaction>
</comment>
<evidence type="ECO:0000256" key="4">
    <source>
        <dbReference type="ARBA" id="ARBA00038968"/>
    </source>
</evidence>
<evidence type="ECO:0000256" key="16">
    <source>
        <dbReference type="ARBA" id="ARBA00048393"/>
    </source>
</evidence>
<evidence type="ECO:0000256" key="5">
    <source>
        <dbReference type="ARBA" id="ARBA00039060"/>
    </source>
</evidence>
<comment type="catalytic activity">
    <reaction evidence="15">
        <text>resolvin D1 + NAD(+) = 17-oxoresolvin D1 + NADH + H(+)</text>
        <dbReference type="Rhea" id="RHEA:50128"/>
        <dbReference type="ChEBI" id="CHEBI:15378"/>
        <dbReference type="ChEBI" id="CHEBI:57540"/>
        <dbReference type="ChEBI" id="CHEBI:57945"/>
        <dbReference type="ChEBI" id="CHEBI:132079"/>
        <dbReference type="ChEBI" id="CHEBI:132081"/>
    </reaction>
    <physiologicalReaction direction="left-to-right" evidence="15">
        <dbReference type="Rhea" id="RHEA:50129"/>
    </physiologicalReaction>
</comment>
<dbReference type="GO" id="GO:0047034">
    <property type="term" value="F:15-hydroxyicosatetraenoate dehydrogenase activity"/>
    <property type="evidence" value="ECO:0007669"/>
    <property type="project" value="UniProtKB-EC"/>
</dbReference>
<dbReference type="PANTHER" id="PTHR44229:SF5">
    <property type="entry name" value="15-HYDROXYPROSTAGLANDIN DEHYDROGENASE [NAD(+)]"/>
    <property type="match status" value="1"/>
</dbReference>
<comment type="catalytic activity">
    <reaction evidence="18">
        <text>prostaglandin A1 + NAD(+) = 15-oxo-prostaglandin A1 + NADH + H(+)</text>
        <dbReference type="Rhea" id="RHEA:41263"/>
        <dbReference type="ChEBI" id="CHEBI:15378"/>
        <dbReference type="ChEBI" id="CHEBI:57398"/>
        <dbReference type="ChEBI" id="CHEBI:57540"/>
        <dbReference type="ChEBI" id="CHEBI:57945"/>
        <dbReference type="ChEBI" id="CHEBI:85072"/>
    </reaction>
    <physiologicalReaction direction="left-to-right" evidence="18">
        <dbReference type="Rhea" id="RHEA:41264"/>
    </physiologicalReaction>
</comment>
<evidence type="ECO:0000256" key="2">
    <source>
        <dbReference type="ARBA" id="ARBA00022501"/>
    </source>
</evidence>
<comment type="catalytic activity">
    <reaction evidence="11">
        <text>resolvin D1 + NAD(+) = 8-oxoresolvin D1 + NADH + H(+)</text>
        <dbReference type="Rhea" id="RHEA:50124"/>
        <dbReference type="ChEBI" id="CHEBI:15378"/>
        <dbReference type="ChEBI" id="CHEBI:57540"/>
        <dbReference type="ChEBI" id="CHEBI:57945"/>
        <dbReference type="ChEBI" id="CHEBI:132079"/>
        <dbReference type="ChEBI" id="CHEBI:132080"/>
    </reaction>
    <physiologicalReaction direction="left-to-right" evidence="11">
        <dbReference type="Rhea" id="RHEA:50125"/>
    </physiologicalReaction>
</comment>
<dbReference type="PROSITE" id="PS00061">
    <property type="entry name" value="ADH_SHORT"/>
    <property type="match status" value="1"/>
</dbReference>
<sequence>MDLEDKVALVTGGAQGLGRSFVEILLKNGAKVAIIDVNESLGNELKVTLNQEYGPDRTEFYTADVTSEEQFKGVFQKVVEKYGQIDIVCNNAGIINENDWEKAIAINLGGVVRGTYLALDHMKKDKGGKGGVIVNVASLAGLGPLFPTPVYTATKHGVVGFTRAMAGVSTLANHGVRINILCPGFVNTNLVTLFSSEEHVGRFLHLRNLSEKILEQYGVMETDHVAKAFLVLVKDETKNGEALMVHVDGAAFYSFPKQVKDFPSTKVNL</sequence>
<dbReference type="SUPFAM" id="SSF51735">
    <property type="entry name" value="NAD(P)-binding Rossmann-fold domains"/>
    <property type="match status" value="1"/>
</dbReference>
<dbReference type="GO" id="GO:0005737">
    <property type="term" value="C:cytoplasm"/>
    <property type="evidence" value="ECO:0007669"/>
    <property type="project" value="TreeGrafter"/>
</dbReference>
<comment type="catalytic activity">
    <reaction evidence="12">
        <text>14-hydroxy-(4Z,7Z,10Z,12E,16Z,19Z)-docosahexaenoate + NAD(+) = 14-oxo-(4Z,7Z,10Z,12E,16Z,19Z)-docosahexaenoate + NADH + H(+)</text>
        <dbReference type="Rhea" id="RHEA:48952"/>
        <dbReference type="ChEBI" id="CHEBI:15378"/>
        <dbReference type="ChEBI" id="CHEBI:57540"/>
        <dbReference type="ChEBI" id="CHEBI:57945"/>
        <dbReference type="ChEBI" id="CHEBI:90866"/>
        <dbReference type="ChEBI" id="CHEBI:90867"/>
    </reaction>
    <physiologicalReaction direction="left-to-right" evidence="12">
        <dbReference type="Rhea" id="RHEA:48953"/>
    </physiologicalReaction>
</comment>
<evidence type="ECO:0000256" key="7">
    <source>
        <dbReference type="ARBA" id="ARBA00041812"/>
    </source>
</evidence>
<evidence type="ECO:0000256" key="11">
    <source>
        <dbReference type="ARBA" id="ARBA00047672"/>
    </source>
</evidence>
<dbReference type="InterPro" id="IPR020904">
    <property type="entry name" value="Sc_DH/Rdtase_CS"/>
</dbReference>
<evidence type="ECO:0000256" key="13">
    <source>
        <dbReference type="ARBA" id="ARBA00048140"/>
    </source>
</evidence>
<dbReference type="Gene3D" id="3.40.50.720">
    <property type="entry name" value="NAD(P)-binding Rossmann-like Domain"/>
    <property type="match status" value="1"/>
</dbReference>
<keyword evidence="3" id="KW-0560">Oxidoreductase</keyword>
<dbReference type="PRINTS" id="PR00080">
    <property type="entry name" value="SDRFAMILY"/>
</dbReference>
<keyword evidence="25" id="KW-1185">Reference proteome</keyword>
<gene>
    <name evidence="24" type="ORF">E1301_Tti021521</name>
</gene>
<name>A0A5A9PGW5_9TELE</name>
<organism evidence="24 25">
    <name type="scientific">Triplophysa tibetana</name>
    <dbReference type="NCBI Taxonomy" id="1572043"/>
    <lineage>
        <taxon>Eukaryota</taxon>
        <taxon>Metazoa</taxon>
        <taxon>Chordata</taxon>
        <taxon>Craniata</taxon>
        <taxon>Vertebrata</taxon>
        <taxon>Euteleostomi</taxon>
        <taxon>Actinopterygii</taxon>
        <taxon>Neopterygii</taxon>
        <taxon>Teleostei</taxon>
        <taxon>Ostariophysi</taxon>
        <taxon>Cypriniformes</taxon>
        <taxon>Nemacheilidae</taxon>
        <taxon>Triplophysa</taxon>
    </lineage>
</organism>
<dbReference type="EC" id="1.1.1.141" evidence="4"/>
<comment type="catalytic activity">
    <reaction evidence="21">
        <text>(15S)-hydroxy-(5Z,8Z,11Z,13E)-eicosatetraenoate + NAD(+) = 15-oxo-(5Z,8Z,11Z,13E)-eicosatetraenoate + NADH + H(+)</text>
        <dbReference type="Rhea" id="RHEA:23260"/>
        <dbReference type="ChEBI" id="CHEBI:15378"/>
        <dbReference type="ChEBI" id="CHEBI:57409"/>
        <dbReference type="ChEBI" id="CHEBI:57410"/>
        <dbReference type="ChEBI" id="CHEBI:57540"/>
        <dbReference type="ChEBI" id="CHEBI:57945"/>
        <dbReference type="EC" id="1.1.1.232"/>
    </reaction>
    <physiologicalReaction direction="left-to-right" evidence="21">
        <dbReference type="Rhea" id="RHEA:23261"/>
    </physiologicalReaction>
</comment>
<comment type="catalytic activity">
    <reaction evidence="17">
        <text>lipoxin A4 + NAD(+) = 15-oxo-(5S,6R)-dihydroxy-(7E,9E,11Z,13E)-eicosatetraenoate + NADH + H(+)</text>
        <dbReference type="Rhea" id="RHEA:41572"/>
        <dbReference type="ChEBI" id="CHEBI:15378"/>
        <dbReference type="ChEBI" id="CHEBI:57540"/>
        <dbReference type="ChEBI" id="CHEBI:57945"/>
        <dbReference type="ChEBI" id="CHEBI:67026"/>
        <dbReference type="ChEBI" id="CHEBI:78311"/>
    </reaction>
    <physiologicalReaction direction="left-to-right" evidence="17">
        <dbReference type="Rhea" id="RHEA:41573"/>
    </physiologicalReaction>
</comment>
<dbReference type="CDD" id="cd05323">
    <property type="entry name" value="ADH_SDR_c_like"/>
    <property type="match status" value="1"/>
</dbReference>
<evidence type="ECO:0000256" key="14">
    <source>
        <dbReference type="ARBA" id="ARBA00048144"/>
    </source>
</evidence>
<evidence type="ECO:0000256" key="12">
    <source>
        <dbReference type="ARBA" id="ARBA00048008"/>
    </source>
</evidence>
<accession>A0A5A9PGW5</accession>
<evidence type="ECO:0000256" key="3">
    <source>
        <dbReference type="ARBA" id="ARBA00023002"/>
    </source>
</evidence>
<evidence type="ECO:0000256" key="20">
    <source>
        <dbReference type="ARBA" id="ARBA00048921"/>
    </source>
</evidence>
<dbReference type="FunFam" id="3.40.50.720:FF:000149">
    <property type="entry name" value="15-hydroxyprostaglandin dehydrogenase [NAD(+)]"/>
    <property type="match status" value="1"/>
</dbReference>
<evidence type="ECO:0000256" key="21">
    <source>
        <dbReference type="ARBA" id="ARBA00049151"/>
    </source>
</evidence>
<dbReference type="EMBL" id="SOYY01000006">
    <property type="protein sequence ID" value="KAA0720411.1"/>
    <property type="molecule type" value="Genomic_DNA"/>
</dbReference>
<dbReference type="AlphaFoldDB" id="A0A5A9PGW5"/>
<evidence type="ECO:0000256" key="19">
    <source>
        <dbReference type="ARBA" id="ARBA00048739"/>
    </source>
</evidence>
<reference evidence="24 25" key="1">
    <citation type="journal article" date="2019" name="Mol. Ecol. Resour.">
        <title>Chromosome-level genome assembly of Triplophysa tibetana, a fish adapted to the harsh high-altitude environment of the Tibetan Plateau.</title>
        <authorList>
            <person name="Yang X."/>
            <person name="Liu H."/>
            <person name="Ma Z."/>
            <person name="Zou Y."/>
            <person name="Zou M."/>
            <person name="Mao Y."/>
            <person name="Li X."/>
            <person name="Wang H."/>
            <person name="Chen T."/>
            <person name="Wang W."/>
            <person name="Yang R."/>
        </authorList>
    </citation>
    <scope>NUCLEOTIDE SEQUENCE [LARGE SCALE GENOMIC DNA]</scope>
    <source>
        <strain evidence="24">TTIB1903HZAU</strain>
        <tissue evidence="24">Muscle</tissue>
    </source>
</reference>
<evidence type="ECO:0000256" key="22">
    <source>
        <dbReference type="ARBA" id="ARBA00049188"/>
    </source>
</evidence>
<evidence type="ECO:0000256" key="8">
    <source>
        <dbReference type="ARBA" id="ARBA00042026"/>
    </source>
</evidence>
<dbReference type="PRINTS" id="PR00081">
    <property type="entry name" value="GDHRDH"/>
</dbReference>
<keyword evidence="2" id="KW-0443">Lipid metabolism</keyword>
<evidence type="ECO:0000256" key="9">
    <source>
        <dbReference type="ARBA" id="ARBA00045705"/>
    </source>
</evidence>
<proteinExistence type="inferred from homology"/>
<dbReference type="EC" id="1.1.1.232" evidence="5"/>
<evidence type="ECO:0000256" key="10">
    <source>
        <dbReference type="ARBA" id="ARBA00047325"/>
    </source>
</evidence>
<comment type="caution">
    <text evidence="24">The sequence shown here is derived from an EMBL/GenBank/DDBJ whole genome shotgun (WGS) entry which is preliminary data.</text>
</comment>
<comment type="function">
    <text evidence="9">Catalyzes the NAD-dependent dehydrogenation (oxidation) of a broad array of hydroxylated polyunsaturated fatty acids (mainly eicosanoids and docosanoids, including prostaglandins, lipoxins and resolvins), yielding their corresponding keto (oxo) metabolites. Decreases the levels of the pro-proliferative prostaglandins such as prostaglandin E2 (whose activity is increased in cancer because of an increase in the expression of cyclooxygenase 2) and generates oxo-fatty acid products that can profoundly influence cell function by abrogating pro-inflammatory cytokine expression. Converts resolvins E1, D1 and D2 to their oxo products, which represents a mode of resolvin inactivation. Resolvin E1 plays important roles during the resolution phase of acute inflammation, while resolvins D1 and D2 have a unique role in obesity-induced adipose inflammation.</text>
</comment>
<evidence type="ECO:0000256" key="6">
    <source>
        <dbReference type="ARBA" id="ARBA00040276"/>
    </source>
</evidence>
<evidence type="ECO:0000313" key="24">
    <source>
        <dbReference type="EMBL" id="KAA0720411.1"/>
    </source>
</evidence>
<keyword evidence="2" id="KW-0644">Prostaglandin metabolism</keyword>
<protein>
    <recommendedName>
        <fullName evidence="6">15-hydroxyprostaglandin dehydrogenase [NAD(+)]</fullName>
        <ecNumber evidence="4">1.1.1.141</ecNumber>
        <ecNumber evidence="5">1.1.1.232</ecNumber>
    </recommendedName>
    <alternativeName>
        <fullName evidence="8">Eicosanoid/docosanoid dehydrogenase [NAD(+)]</fullName>
    </alternativeName>
    <alternativeName>
        <fullName evidence="7">Prostaglandin dehydrogenase 1</fullName>
    </alternativeName>
</protein>
<comment type="catalytic activity">
    <reaction evidence="10">
        <text>prostaglandin E1 + NAD(+) = 15-oxoprostaglandin E1 + NADH + H(+)</text>
        <dbReference type="Rhea" id="RHEA:16477"/>
        <dbReference type="ChEBI" id="CHEBI:15378"/>
        <dbReference type="ChEBI" id="CHEBI:57397"/>
        <dbReference type="ChEBI" id="CHEBI:57401"/>
        <dbReference type="ChEBI" id="CHEBI:57540"/>
        <dbReference type="ChEBI" id="CHEBI:57945"/>
    </reaction>
    <physiologicalReaction direction="left-to-right" evidence="10">
        <dbReference type="Rhea" id="RHEA:16478"/>
    </physiologicalReaction>
</comment>
<evidence type="ECO:0000256" key="15">
    <source>
        <dbReference type="ARBA" id="ARBA00048170"/>
    </source>
</evidence>
<evidence type="ECO:0000313" key="25">
    <source>
        <dbReference type="Proteomes" id="UP000324632"/>
    </source>
</evidence>
<evidence type="ECO:0000256" key="17">
    <source>
        <dbReference type="ARBA" id="ARBA00048535"/>
    </source>
</evidence>
<evidence type="ECO:0000256" key="23">
    <source>
        <dbReference type="RuleBase" id="RU000363"/>
    </source>
</evidence>
<evidence type="ECO:0000256" key="18">
    <source>
        <dbReference type="ARBA" id="ARBA00048611"/>
    </source>
</evidence>
<dbReference type="Pfam" id="PF00106">
    <property type="entry name" value="adh_short"/>
    <property type="match status" value="1"/>
</dbReference>
<keyword evidence="2" id="KW-0276">Fatty acid metabolism</keyword>
<comment type="similarity">
    <text evidence="1 23">Belongs to the short-chain dehydrogenases/reductases (SDR) family.</text>
</comment>
<comment type="catalytic activity">
    <reaction evidence="14">
        <text>(11R)-hydroxy-(5Z,8Z,12E,14Z)-eicosatetraenoate + NAD(+) = 11-oxo-(5Z,8Z,12E,14Z)-eicosatetraenoate + NADH + H(+)</text>
        <dbReference type="Rhea" id="RHEA:48640"/>
        <dbReference type="ChEBI" id="CHEBI:15378"/>
        <dbReference type="ChEBI" id="CHEBI:57540"/>
        <dbReference type="ChEBI" id="CHEBI:57945"/>
        <dbReference type="ChEBI" id="CHEBI:78836"/>
        <dbReference type="ChEBI" id="CHEBI:90697"/>
    </reaction>
    <physiologicalReaction direction="left-to-right" evidence="14">
        <dbReference type="Rhea" id="RHEA:48641"/>
    </physiologicalReaction>
</comment>
<dbReference type="InterPro" id="IPR036291">
    <property type="entry name" value="NAD(P)-bd_dom_sf"/>
</dbReference>
<evidence type="ECO:0000256" key="1">
    <source>
        <dbReference type="ARBA" id="ARBA00006484"/>
    </source>
</evidence>
<comment type="catalytic activity">
    <reaction evidence="20">
        <text>resolvin D2 + NAD(+) = 16-oxoresolvin D2 + NADH + H(+)</text>
        <dbReference type="Rhea" id="RHEA:53588"/>
        <dbReference type="ChEBI" id="CHEBI:15378"/>
        <dbReference type="ChEBI" id="CHEBI:57540"/>
        <dbReference type="ChEBI" id="CHEBI:57945"/>
        <dbReference type="ChEBI" id="CHEBI:133367"/>
        <dbReference type="ChEBI" id="CHEBI:137498"/>
    </reaction>
    <physiologicalReaction direction="left-to-right" evidence="20">
        <dbReference type="Rhea" id="RHEA:53589"/>
    </physiologicalReaction>
</comment>
<dbReference type="GO" id="GO:0006693">
    <property type="term" value="P:prostaglandin metabolic process"/>
    <property type="evidence" value="ECO:0007669"/>
    <property type="project" value="UniProtKB-KW"/>
</dbReference>
<dbReference type="GO" id="GO:0016404">
    <property type="term" value="F:15-hydroxyprostaglandin dehydrogenase (NAD+) activity"/>
    <property type="evidence" value="ECO:0007669"/>
    <property type="project" value="UniProtKB-EC"/>
</dbReference>
<comment type="catalytic activity">
    <reaction evidence="19">
        <text>prostaglandin E2 + NAD(+) = 15-oxoprostaglandin E2 + NADH + H(+)</text>
        <dbReference type="Rhea" id="RHEA:11876"/>
        <dbReference type="ChEBI" id="CHEBI:15378"/>
        <dbReference type="ChEBI" id="CHEBI:57400"/>
        <dbReference type="ChEBI" id="CHEBI:57540"/>
        <dbReference type="ChEBI" id="CHEBI:57945"/>
        <dbReference type="ChEBI" id="CHEBI:606564"/>
        <dbReference type="EC" id="1.1.1.141"/>
    </reaction>
    <physiologicalReaction direction="left-to-right" evidence="19">
        <dbReference type="Rhea" id="RHEA:11877"/>
    </physiologicalReaction>
</comment>
<dbReference type="Proteomes" id="UP000324632">
    <property type="component" value="Chromosome 6"/>
</dbReference>
<dbReference type="InterPro" id="IPR002347">
    <property type="entry name" value="SDR_fam"/>
</dbReference>
<comment type="catalytic activity">
    <reaction evidence="16">
        <text>resolvin D2 + NAD(+) = 7-oxoresolvin D2 + NADH + H(+)</text>
        <dbReference type="Rhea" id="RHEA:53584"/>
        <dbReference type="ChEBI" id="CHEBI:15378"/>
        <dbReference type="ChEBI" id="CHEBI:57540"/>
        <dbReference type="ChEBI" id="CHEBI:57945"/>
        <dbReference type="ChEBI" id="CHEBI:133367"/>
        <dbReference type="ChEBI" id="CHEBI:137497"/>
    </reaction>
    <physiologicalReaction direction="left-to-right" evidence="16">
        <dbReference type="Rhea" id="RHEA:53585"/>
    </physiologicalReaction>
</comment>